<comment type="caution">
    <text evidence="1">The sequence shown here is derived from an EMBL/GenBank/DDBJ whole genome shotgun (WGS) entry which is preliminary data.</text>
</comment>
<protein>
    <submittedName>
        <fullName evidence="1">Uncharacterized protein</fullName>
    </submittedName>
</protein>
<name>M5S5E0_9BACT</name>
<dbReference type="PATRIC" id="fig|1265738.3.peg.1638"/>
<dbReference type="Proteomes" id="UP000011991">
    <property type="component" value="Unassembled WGS sequence"/>
</dbReference>
<dbReference type="EMBL" id="ANOG01000249">
    <property type="protein sequence ID" value="EMI21404.1"/>
    <property type="molecule type" value="Genomic_DNA"/>
</dbReference>
<dbReference type="AlphaFoldDB" id="M5S5E0"/>
<proteinExistence type="predicted"/>
<keyword evidence="2" id="KW-1185">Reference proteome</keyword>
<reference evidence="1 2" key="1">
    <citation type="journal article" date="2013" name="Mar. Genomics">
        <title>Expression of sulfatases in Rhodopirellula baltica and the diversity of sulfatases in the genus Rhodopirellula.</title>
        <authorList>
            <person name="Wegner C.E."/>
            <person name="Richter-Heitmann T."/>
            <person name="Klindworth A."/>
            <person name="Klockow C."/>
            <person name="Richter M."/>
            <person name="Achstetter T."/>
            <person name="Glockner F.O."/>
            <person name="Harder J."/>
        </authorList>
    </citation>
    <scope>NUCLEOTIDE SEQUENCE [LARGE SCALE GENOMIC DNA]</scope>
    <source>
        <strain evidence="1 2">SM1</strain>
    </source>
</reference>
<organism evidence="1 2">
    <name type="scientific">Rhodopirellula maiorica SM1</name>
    <dbReference type="NCBI Taxonomy" id="1265738"/>
    <lineage>
        <taxon>Bacteria</taxon>
        <taxon>Pseudomonadati</taxon>
        <taxon>Planctomycetota</taxon>
        <taxon>Planctomycetia</taxon>
        <taxon>Pirellulales</taxon>
        <taxon>Pirellulaceae</taxon>
        <taxon>Novipirellula</taxon>
    </lineage>
</organism>
<gene>
    <name evidence="1" type="ORF">RMSM_01646</name>
</gene>
<sequence>MRFQGLEIHFFKRGKRGKEKMGDVRMGHIRGLAAKLVPEDSI</sequence>
<evidence type="ECO:0000313" key="1">
    <source>
        <dbReference type="EMBL" id="EMI21404.1"/>
    </source>
</evidence>
<accession>M5S5E0</accession>
<evidence type="ECO:0000313" key="2">
    <source>
        <dbReference type="Proteomes" id="UP000011991"/>
    </source>
</evidence>